<accession>A0ABQ5MU40</accession>
<dbReference type="PANTHER" id="PTHR43798:SF5">
    <property type="entry name" value="MONOACYLGLYCEROL LIPASE ABHD6"/>
    <property type="match status" value="1"/>
</dbReference>
<dbReference type="PANTHER" id="PTHR43798">
    <property type="entry name" value="MONOACYLGLYCEROL LIPASE"/>
    <property type="match status" value="1"/>
</dbReference>
<name>A0ABQ5MU40_9MICC</name>
<dbReference type="EMBL" id="BRVS01000008">
    <property type="protein sequence ID" value="GLB67486.1"/>
    <property type="molecule type" value="Genomic_DNA"/>
</dbReference>
<evidence type="ECO:0000313" key="2">
    <source>
        <dbReference type="EMBL" id="GLB67486.1"/>
    </source>
</evidence>
<dbReference type="SUPFAM" id="SSF53474">
    <property type="entry name" value="alpha/beta-Hydrolases"/>
    <property type="match status" value="1"/>
</dbReference>
<dbReference type="Pfam" id="PF12697">
    <property type="entry name" value="Abhydrolase_6"/>
    <property type="match status" value="1"/>
</dbReference>
<dbReference type="Proteomes" id="UP001209654">
    <property type="component" value="Unassembled WGS sequence"/>
</dbReference>
<keyword evidence="3" id="KW-1185">Reference proteome</keyword>
<dbReference type="InterPro" id="IPR029058">
    <property type="entry name" value="AB_hydrolase_fold"/>
</dbReference>
<evidence type="ECO:0000313" key="3">
    <source>
        <dbReference type="Proteomes" id="UP001209654"/>
    </source>
</evidence>
<organism evidence="2 3">
    <name type="scientific">Arthrobacter mangrovi</name>
    <dbReference type="NCBI Taxonomy" id="2966350"/>
    <lineage>
        <taxon>Bacteria</taxon>
        <taxon>Bacillati</taxon>
        <taxon>Actinomycetota</taxon>
        <taxon>Actinomycetes</taxon>
        <taxon>Micrococcales</taxon>
        <taxon>Micrococcaceae</taxon>
        <taxon>Arthrobacter</taxon>
    </lineage>
</organism>
<dbReference type="RefSeq" id="WP_264795611.1">
    <property type="nucleotide sequence ID" value="NZ_BRVS01000008.1"/>
</dbReference>
<reference evidence="2 3" key="1">
    <citation type="journal article" date="2023" name="Int. J. Syst. Evol. Microbiol.">
        <title>Arthrobacter mangrovi sp. nov., an actinobacterium isolated from the rhizosphere of a mangrove.</title>
        <authorList>
            <person name="Hamada M."/>
            <person name="Saitou S."/>
            <person name="Enomoto N."/>
            <person name="Nanri K."/>
            <person name="Hidaka K."/>
            <person name="Miura T."/>
            <person name="Tamura T."/>
        </authorList>
    </citation>
    <scope>NUCLEOTIDE SEQUENCE [LARGE SCALE GENOMIC DNA]</scope>
    <source>
        <strain evidence="2 3">NBRC 112813</strain>
    </source>
</reference>
<dbReference type="InterPro" id="IPR000073">
    <property type="entry name" value="AB_hydrolase_1"/>
</dbReference>
<feature type="domain" description="AB hydrolase-1" evidence="1">
    <location>
        <begin position="20"/>
        <end position="256"/>
    </location>
</feature>
<proteinExistence type="predicted"/>
<evidence type="ECO:0000259" key="1">
    <source>
        <dbReference type="Pfam" id="PF12697"/>
    </source>
</evidence>
<protein>
    <recommendedName>
        <fullName evidence="1">AB hydrolase-1 domain-containing protein</fullName>
    </recommendedName>
</protein>
<dbReference type="InterPro" id="IPR050266">
    <property type="entry name" value="AB_hydrolase_sf"/>
</dbReference>
<dbReference type="PRINTS" id="PR00111">
    <property type="entry name" value="ABHYDROLASE"/>
</dbReference>
<dbReference type="Gene3D" id="3.40.50.1820">
    <property type="entry name" value="alpha/beta hydrolase"/>
    <property type="match status" value="1"/>
</dbReference>
<gene>
    <name evidence="2" type="ORF">AHIS1636_19260</name>
</gene>
<comment type="caution">
    <text evidence="2">The sequence shown here is derived from an EMBL/GenBank/DDBJ whole genome shotgun (WGS) entry which is preliminary data.</text>
</comment>
<sequence>MTVPEITPTLLSAGGAGKPVLLAGAGLGTGAQALWIDAVPFLADFHVVGLDLPGHGASPASAETFTVAELATAVANVVEKLRASGDIEAAAPLYYAGVSLAGALGLQLGLDYPDLFKGIGVLCSGAKIGEPQAWLDRAETVRNSGTPTMVVGSAQRWFAPGFIEANSEATTRLLHTLQNADRFAYAHACEALAGFDVRDRLGKIGTPVIAIAGGQDEVCPPPFAEATAAGVRNGRAAVVASAAHQAPLEAPEETAKLLREFFLAA</sequence>